<evidence type="ECO:0008006" key="3">
    <source>
        <dbReference type="Google" id="ProtNLM"/>
    </source>
</evidence>
<evidence type="ECO:0000313" key="2">
    <source>
        <dbReference type="Proteomes" id="UP001235939"/>
    </source>
</evidence>
<dbReference type="EMBL" id="CP092886">
    <property type="protein sequence ID" value="UYV84009.1"/>
    <property type="molecule type" value="Genomic_DNA"/>
</dbReference>
<name>A0ABY6LT25_9ARAC</name>
<evidence type="ECO:0000313" key="1">
    <source>
        <dbReference type="EMBL" id="UYV84009.1"/>
    </source>
</evidence>
<protein>
    <recommendedName>
        <fullName evidence="3">Tc1-like transposase DDE domain-containing protein</fullName>
    </recommendedName>
</protein>
<keyword evidence="2" id="KW-1185">Reference proteome</keyword>
<dbReference type="Proteomes" id="UP001235939">
    <property type="component" value="Chromosome X"/>
</dbReference>
<dbReference type="Gene3D" id="3.30.420.10">
    <property type="entry name" value="Ribonuclease H-like superfamily/Ribonuclease H"/>
    <property type="match status" value="1"/>
</dbReference>
<organism evidence="1 2">
    <name type="scientific">Cordylochernes scorpioides</name>
    <dbReference type="NCBI Taxonomy" id="51811"/>
    <lineage>
        <taxon>Eukaryota</taxon>
        <taxon>Metazoa</taxon>
        <taxon>Ecdysozoa</taxon>
        <taxon>Arthropoda</taxon>
        <taxon>Chelicerata</taxon>
        <taxon>Arachnida</taxon>
        <taxon>Pseudoscorpiones</taxon>
        <taxon>Cheliferoidea</taxon>
        <taxon>Chernetidae</taxon>
        <taxon>Cordylochernes</taxon>
    </lineage>
</organism>
<proteinExistence type="predicted"/>
<reference evidence="1 2" key="1">
    <citation type="submission" date="2022-03" db="EMBL/GenBank/DDBJ databases">
        <title>A chromosomal length assembly of Cordylochernes scorpioides.</title>
        <authorList>
            <person name="Zeh D."/>
            <person name="Zeh J."/>
        </authorList>
    </citation>
    <scope>NUCLEOTIDE SEQUENCE [LARGE SCALE GENOMIC DNA]</scope>
    <source>
        <strain evidence="1">IN4F17</strain>
        <tissue evidence="1">Whole Body</tissue>
    </source>
</reference>
<dbReference type="InterPro" id="IPR036397">
    <property type="entry name" value="RNaseH_sf"/>
</dbReference>
<gene>
    <name evidence="1" type="ORF">LAZ67_X000879</name>
</gene>
<accession>A0ABY6LT25</accession>
<sequence>MPIFNLGVHSGRIHVRCRPQGRSHLYSIVENHTASTNGFIVWRGIIYGSRTPLVFIQGTMTAQLYITDVLQPVVLLFLEQTNNALFLQVNARLHTANISRTFLQNVDILPLLTCFTDLSPIERVWDLMGRKIWQAPQPNNLQKLRQKKLNPTRSPKKTTV</sequence>